<protein>
    <submittedName>
        <fullName evidence="2">Uncharacterized protein</fullName>
    </submittedName>
</protein>
<reference evidence="1" key="1">
    <citation type="submission" date="2025-05" db="UniProtKB">
        <authorList>
            <consortium name="RefSeq"/>
        </authorList>
    </citation>
    <scope>NUCLEOTIDE SEQUENCE [LARGE SCALE GENOMIC DNA]</scope>
    <source>
        <strain evidence="1">14028-0561.14</strain>
    </source>
</reference>
<reference evidence="2" key="2">
    <citation type="submission" date="2025-08" db="UniProtKB">
        <authorList>
            <consortium name="RefSeq"/>
        </authorList>
    </citation>
    <scope>IDENTIFICATION</scope>
    <source>
        <strain evidence="2">14028-0561.14</strain>
        <tissue evidence="2">Whole fly</tissue>
    </source>
</reference>
<accession>A0A6P4IB72</accession>
<dbReference type="Proteomes" id="UP001652661">
    <property type="component" value="Chromosome 2L"/>
</dbReference>
<keyword evidence="1" id="KW-1185">Reference proteome</keyword>
<dbReference type="RefSeq" id="XP_017025430.1">
    <property type="nucleotide sequence ID" value="XM_017169941.3"/>
</dbReference>
<organism evidence="1 2">
    <name type="scientific">Drosophila kikkawai</name>
    <name type="common">Fruit fly</name>
    <dbReference type="NCBI Taxonomy" id="30033"/>
    <lineage>
        <taxon>Eukaryota</taxon>
        <taxon>Metazoa</taxon>
        <taxon>Ecdysozoa</taxon>
        <taxon>Arthropoda</taxon>
        <taxon>Hexapoda</taxon>
        <taxon>Insecta</taxon>
        <taxon>Pterygota</taxon>
        <taxon>Neoptera</taxon>
        <taxon>Endopterygota</taxon>
        <taxon>Diptera</taxon>
        <taxon>Brachycera</taxon>
        <taxon>Muscomorpha</taxon>
        <taxon>Ephydroidea</taxon>
        <taxon>Drosophilidae</taxon>
        <taxon>Drosophila</taxon>
        <taxon>Sophophora</taxon>
    </lineage>
</organism>
<evidence type="ECO:0000313" key="1">
    <source>
        <dbReference type="Proteomes" id="UP001652661"/>
    </source>
</evidence>
<sequence length="129" mass="15066">MNLKTMNDLKFAVEFAHDENLLSQENVSHLSEFLALLTLKTAEEQTDEDFHILHEKLMRLKLESHQLDANFHSPNYYAQKEELIFKVVCEIKGIDHDKWLRDEQGFGEPTASLGDYLQDEFVCDYDDDA</sequence>
<dbReference type="GeneID" id="108076901"/>
<name>A0A6P4IB72_DROKI</name>
<dbReference type="AlphaFoldDB" id="A0A6P4IB72"/>
<gene>
    <name evidence="2" type="primary">LOC108076901</name>
</gene>
<evidence type="ECO:0000313" key="2">
    <source>
        <dbReference type="RefSeq" id="XP_017025430.1"/>
    </source>
</evidence>
<proteinExistence type="predicted"/>
<dbReference type="OrthoDB" id="7838665at2759"/>